<keyword evidence="1 3" id="KW-0853">WD repeat</keyword>
<reference evidence="4 5" key="1">
    <citation type="submission" date="2016-06" db="EMBL/GenBank/DDBJ databases">
        <title>Comparative genomics of the ectomycorrhizal sister species Rhizopogon vinicolor and Rhizopogon vesiculosus (Basidiomycota: Boletales) reveals a divergence of the mating type B locus.</title>
        <authorList>
            <consortium name="DOE Joint Genome Institute"/>
            <person name="Mujic A.B."/>
            <person name="Kuo A."/>
            <person name="Tritt A."/>
            <person name="Lipzen A."/>
            <person name="Chen C."/>
            <person name="Johnson J."/>
            <person name="Sharma A."/>
            <person name="Barry K."/>
            <person name="Grigoriev I.V."/>
            <person name="Spatafora J.W."/>
        </authorList>
    </citation>
    <scope>NUCLEOTIDE SEQUENCE [LARGE SCALE GENOMIC DNA]</scope>
    <source>
        <strain evidence="4 5">AM-OR11-026</strain>
    </source>
</reference>
<dbReference type="InterPro" id="IPR020472">
    <property type="entry name" value="WD40_PAC1"/>
</dbReference>
<organism evidence="4 5">
    <name type="scientific">Rhizopogon vinicolor AM-OR11-026</name>
    <dbReference type="NCBI Taxonomy" id="1314800"/>
    <lineage>
        <taxon>Eukaryota</taxon>
        <taxon>Fungi</taxon>
        <taxon>Dikarya</taxon>
        <taxon>Basidiomycota</taxon>
        <taxon>Agaricomycotina</taxon>
        <taxon>Agaricomycetes</taxon>
        <taxon>Agaricomycetidae</taxon>
        <taxon>Boletales</taxon>
        <taxon>Suillineae</taxon>
        <taxon>Rhizopogonaceae</taxon>
        <taxon>Rhizopogon</taxon>
    </lineage>
</organism>
<keyword evidence="5" id="KW-1185">Reference proteome</keyword>
<dbReference type="PROSITE" id="PS00678">
    <property type="entry name" value="WD_REPEATS_1"/>
    <property type="match status" value="1"/>
</dbReference>
<dbReference type="Pfam" id="PF00400">
    <property type="entry name" value="WD40"/>
    <property type="match status" value="5"/>
</dbReference>
<evidence type="ECO:0000256" key="2">
    <source>
        <dbReference type="ARBA" id="ARBA00022737"/>
    </source>
</evidence>
<dbReference type="Gene3D" id="2.130.10.10">
    <property type="entry name" value="YVTN repeat-like/Quinoprotein amine dehydrogenase"/>
    <property type="match status" value="3"/>
</dbReference>
<dbReference type="InterPro" id="IPR011047">
    <property type="entry name" value="Quinoprotein_ADH-like_sf"/>
</dbReference>
<evidence type="ECO:0000313" key="5">
    <source>
        <dbReference type="Proteomes" id="UP000092154"/>
    </source>
</evidence>
<dbReference type="InterPro" id="IPR001680">
    <property type="entry name" value="WD40_rpt"/>
</dbReference>
<dbReference type="SUPFAM" id="SSF50998">
    <property type="entry name" value="Quinoprotein alcohol dehydrogenase-like"/>
    <property type="match status" value="1"/>
</dbReference>
<protein>
    <submittedName>
        <fullName evidence="4">WD40 repeat-like protein</fullName>
    </submittedName>
</protein>
<dbReference type="PROSITE" id="PS50082">
    <property type="entry name" value="WD_REPEATS_2"/>
    <property type="match status" value="5"/>
</dbReference>
<dbReference type="CDD" id="cd00200">
    <property type="entry name" value="WD40"/>
    <property type="match status" value="1"/>
</dbReference>
<dbReference type="Proteomes" id="UP000092154">
    <property type="component" value="Unassembled WGS sequence"/>
</dbReference>
<dbReference type="EMBL" id="KV448263">
    <property type="protein sequence ID" value="OAX39093.1"/>
    <property type="molecule type" value="Genomic_DNA"/>
</dbReference>
<feature type="repeat" description="WD" evidence="3">
    <location>
        <begin position="109"/>
        <end position="150"/>
    </location>
</feature>
<dbReference type="InterPro" id="IPR019775">
    <property type="entry name" value="WD40_repeat_CS"/>
</dbReference>
<dbReference type="OrthoDB" id="10251741at2759"/>
<evidence type="ECO:0000256" key="3">
    <source>
        <dbReference type="PROSITE-ProRule" id="PRU00221"/>
    </source>
</evidence>
<dbReference type="STRING" id="1314800.A0A1B7N2M3"/>
<dbReference type="PRINTS" id="PR00320">
    <property type="entry name" value="GPROTEINBRPT"/>
</dbReference>
<dbReference type="PANTHER" id="PTHR19848:SF8">
    <property type="entry name" value="F-BOX AND WD REPEAT DOMAIN CONTAINING 7"/>
    <property type="match status" value="1"/>
</dbReference>
<dbReference type="PANTHER" id="PTHR19848">
    <property type="entry name" value="WD40 REPEAT PROTEIN"/>
    <property type="match status" value="1"/>
</dbReference>
<gene>
    <name evidence="4" type="ORF">K503DRAFT_740138</name>
</gene>
<keyword evidence="2" id="KW-0677">Repeat</keyword>
<dbReference type="InParanoid" id="A0A1B7N2M3"/>
<evidence type="ECO:0000313" key="4">
    <source>
        <dbReference type="EMBL" id="OAX39093.1"/>
    </source>
</evidence>
<evidence type="ECO:0000256" key="1">
    <source>
        <dbReference type="ARBA" id="ARBA00022574"/>
    </source>
</evidence>
<dbReference type="AlphaFoldDB" id="A0A1B7N2M3"/>
<feature type="repeat" description="WD" evidence="3">
    <location>
        <begin position="237"/>
        <end position="278"/>
    </location>
</feature>
<accession>A0A1B7N2M3</accession>
<dbReference type="PROSITE" id="PS50294">
    <property type="entry name" value="WD_REPEATS_REGION"/>
    <property type="match status" value="4"/>
</dbReference>
<dbReference type="InterPro" id="IPR015943">
    <property type="entry name" value="WD40/YVTN_repeat-like_dom_sf"/>
</dbReference>
<sequence>MAFTSTRPAPAAKEIILTPVITLEDVGDNVSISYLPDGKQMISASWDKAVRRWDLQAGKEIEKSRKDCEYRVGAVAVSGNGRRVVTAGGNWLHGELTAWDVETGIVKTFQGHSEEIICIDISADSMLLASGSYDMTTRIWSLDTGKLVAGPFESAEWAAAIRFSPDSKKLAVNSWHADWLEFDASTLETVGAPFKGHTDIITGLALSPDGALVASASFNSTIKLWAFESRQLLASFHKGHEGCIRSVSYLPDGKQMISGSDDKTARRWDLKAGKEIEKARKVCEYEVRAVAVSGDSRWVVTADGKQHYGPGELKAWEVDTEIVKTFHGHSKDSDIICMDISADSMLLASGSRDGATRIWNLDTGNLAFNIAKSSGAVRFSPD</sequence>
<feature type="repeat" description="WD" evidence="3">
    <location>
        <begin position="194"/>
        <end position="235"/>
    </location>
</feature>
<feature type="repeat" description="WD" evidence="3">
    <location>
        <begin position="31"/>
        <end position="63"/>
    </location>
</feature>
<name>A0A1B7N2M3_9AGAM</name>
<proteinExistence type="predicted"/>
<dbReference type="SMART" id="SM00320">
    <property type="entry name" value="WD40"/>
    <property type="match status" value="7"/>
</dbReference>
<feature type="repeat" description="WD" evidence="3">
    <location>
        <begin position="328"/>
        <end position="369"/>
    </location>
</feature>